<evidence type="ECO:0000256" key="12">
    <source>
        <dbReference type="ARBA" id="ARBA00023136"/>
    </source>
</evidence>
<evidence type="ECO:0000256" key="2">
    <source>
        <dbReference type="ARBA" id="ARBA00004651"/>
    </source>
</evidence>
<dbReference type="InterPro" id="IPR050206">
    <property type="entry name" value="FtsK/SpoIIIE/SftA"/>
</dbReference>
<accession>A0ABR7PTJ6</accession>
<dbReference type="InterPro" id="IPR025199">
    <property type="entry name" value="FtsK_4TM"/>
</dbReference>
<gene>
    <name evidence="19" type="ORF">F6X42_24405</name>
</gene>
<evidence type="ECO:0000313" key="19">
    <source>
        <dbReference type="EMBL" id="MBC8749607.1"/>
    </source>
</evidence>
<dbReference type="PANTHER" id="PTHR22683:SF41">
    <property type="entry name" value="DNA TRANSLOCASE FTSK"/>
    <property type="match status" value="1"/>
</dbReference>
<dbReference type="Pfam" id="PF01580">
    <property type="entry name" value="FtsK_SpoIIIE"/>
    <property type="match status" value="1"/>
</dbReference>
<name>A0ABR7PTJ6_9BURK</name>
<evidence type="ECO:0000256" key="16">
    <source>
        <dbReference type="SAM" id="MobiDB-lite"/>
    </source>
</evidence>
<reference evidence="19 20" key="1">
    <citation type="submission" date="2019-09" db="EMBL/GenBank/DDBJ databases">
        <title>Paraburkholderia podalyriae sp. nov., A South African Podalyria-associated rhizobium.</title>
        <authorList>
            <person name="Mavima L."/>
            <person name="Beukes C.W."/>
            <person name="Palmer M."/>
            <person name="De Meyer S.E."/>
            <person name="James E.K."/>
            <person name="Maluk M."/>
            <person name="Avontuur J.R."/>
            <person name="Chan W.Y."/>
            <person name="Venter S.N."/>
            <person name="Steenkamp E.T."/>
        </authorList>
    </citation>
    <scope>NUCLEOTIDE SEQUENCE [LARGE SCALE GENOMIC DNA]</scope>
    <source>
        <strain evidence="19 20">WC7.3b</strain>
    </source>
</reference>
<evidence type="ECO:0000256" key="5">
    <source>
        <dbReference type="ARBA" id="ARBA00022618"/>
    </source>
</evidence>
<keyword evidence="4" id="KW-1003">Cell membrane</keyword>
<dbReference type="Pfam" id="PF17854">
    <property type="entry name" value="FtsK_alpha"/>
    <property type="match status" value="1"/>
</dbReference>
<keyword evidence="7 15" id="KW-0547">Nucleotide-binding</keyword>
<evidence type="ECO:0000256" key="9">
    <source>
        <dbReference type="ARBA" id="ARBA00022840"/>
    </source>
</evidence>
<evidence type="ECO:0000256" key="11">
    <source>
        <dbReference type="ARBA" id="ARBA00023125"/>
    </source>
</evidence>
<feature type="binding site" evidence="15">
    <location>
        <begin position="492"/>
        <end position="499"/>
    </location>
    <ligand>
        <name>ATP</name>
        <dbReference type="ChEBI" id="CHEBI:30616"/>
    </ligand>
</feature>
<dbReference type="CDD" id="cd01127">
    <property type="entry name" value="TrwB_TraG_TraD_VirD4"/>
    <property type="match status" value="1"/>
</dbReference>
<dbReference type="SUPFAM" id="SSF52540">
    <property type="entry name" value="P-loop containing nucleoside triphosphate hydrolases"/>
    <property type="match status" value="1"/>
</dbReference>
<comment type="caution">
    <text evidence="19">The sequence shown here is derived from an EMBL/GenBank/DDBJ whole genome shotgun (WGS) entry which is preliminary data.</text>
</comment>
<comment type="similarity">
    <text evidence="3">Belongs to the FtsK/SpoIIIE/SftA family.</text>
</comment>
<feature type="region of interest" description="Disordered" evidence="16">
    <location>
        <begin position="744"/>
        <end position="768"/>
    </location>
</feature>
<evidence type="ECO:0000259" key="18">
    <source>
        <dbReference type="PROSITE" id="PS50901"/>
    </source>
</evidence>
<keyword evidence="13" id="KW-0131">Cell cycle</keyword>
<keyword evidence="9 15" id="KW-0067">ATP-binding</keyword>
<dbReference type="InterPro" id="IPR027417">
    <property type="entry name" value="P-loop_NTPase"/>
</dbReference>
<dbReference type="Pfam" id="PF13491">
    <property type="entry name" value="FtsK_4TM"/>
    <property type="match status" value="1"/>
</dbReference>
<dbReference type="InterPro" id="IPR002543">
    <property type="entry name" value="FtsK_dom"/>
</dbReference>
<evidence type="ECO:0000256" key="15">
    <source>
        <dbReference type="PROSITE-ProRule" id="PRU00289"/>
    </source>
</evidence>
<protein>
    <submittedName>
        <fullName evidence="19">DNA translocase FtsK</fullName>
    </submittedName>
</protein>
<feature type="transmembrane region" description="Helical" evidence="17">
    <location>
        <begin position="227"/>
        <end position="249"/>
    </location>
</feature>
<keyword evidence="8" id="KW-0159">Chromosome partition</keyword>
<keyword evidence="10 17" id="KW-1133">Transmembrane helix</keyword>
<keyword evidence="6 17" id="KW-0812">Transmembrane</keyword>
<sequence>MHLWPNSQVTVIYSLARGTAFTIARIEVSGSRDRARSRARRGSSRVPGGSFSLNRLPQATGSMAKAPYTASAQALPHRMSRLFTEIRWILQVALGVFLLMSLVSYSRHDPSWTHAAQVDHISNWAGRVGAWTSDILLLLFGLSAYWWIVLLGRHISANYKRITRNEEPRGDGAPRGVSWLADAFAFMLVLLSCNGLEALRMWSLKVQLPRAPGGVIGEAVARGISHALGFTGGTLALLLGLAIGLSLYFRFSWLSVAEKVGESIISAVTFAKLRREAGRDRKLGEAAAVKREGKVEKGRVRIEEHEPVMIVPPLVTPAKSERVEKERQVPLFTDLPGDSTLPPISLLDPAPAAQETISADTLEFTSRLIEKKLKDFGVDVSVVAAYPGPVVTRYEIEPATGVKGSQIVNLAKDLARSLSLVSIRVVETIPGKNYMALELPNQRRQTVSLSEILGSAVYADAASPLTMGLGKDIGGKPVCADLAKMPHLLVAGTTGSGKSVGINAMILSLLYKASAEQVRMILIDPKMLEMSVYEGIPHLLCPVVTDMRQAGHALNWAVAEMERRYKLMSKVGVRNLAGYNNKIDEAAKREEKLPNPFSLTPDDPEPLTRLPNIVIVIDELADLMMVVGKKVEELIARIAQKARAAGIHLILATQRPSVDVITGLIKANVPTRMAFQVSSKIDSRTILDQQGAESLLGMGDMLYLPPGSGLPVRVHGAFVSDDEVHRVVDKLKEQGEPNYIEGILEGGVSGEGDEGSAGTASTEGESDPLYDQAVDVVLKNRRASISLVQRHLRIGYNRAARLLEQMENSGVVSAMSSNGNREILAPAREAE</sequence>
<feature type="domain" description="FtsK" evidence="18">
    <location>
        <begin position="475"/>
        <end position="684"/>
    </location>
</feature>
<comment type="function">
    <text evidence="14">Essential cell division protein that coordinates cell division and chromosome segregation. The N-terminus is involved in assembly of the cell-division machinery. The C-terminus functions as a DNA motor that moves dsDNA in an ATP-dependent manner towards the dif recombination site, which is located within the replication terminus region. Translocation stops specifically at Xer-dif sites, where FtsK interacts with the Xer recombinase, allowing activation of chromosome unlinking by recombination. FtsK orienting polar sequences (KOPS) guide the direction of DNA translocation. FtsK can remove proteins from DNA as it translocates, but translocation stops specifically at XerCD-dif site, thereby preventing removal of XerC and XerD from dif.</text>
</comment>
<evidence type="ECO:0000256" key="8">
    <source>
        <dbReference type="ARBA" id="ARBA00022829"/>
    </source>
</evidence>
<dbReference type="Proteomes" id="UP000736373">
    <property type="component" value="Unassembled WGS sequence"/>
</dbReference>
<comment type="subcellular location">
    <subcellularLocation>
        <location evidence="1">Cell inner membrane</location>
    </subcellularLocation>
    <subcellularLocation>
        <location evidence="2">Cell membrane</location>
        <topology evidence="2">Multi-pass membrane protein</topology>
    </subcellularLocation>
</comment>
<evidence type="ECO:0000256" key="13">
    <source>
        <dbReference type="ARBA" id="ARBA00023306"/>
    </source>
</evidence>
<keyword evidence="12 17" id="KW-0472">Membrane</keyword>
<feature type="transmembrane region" description="Helical" evidence="17">
    <location>
        <begin position="88"/>
        <end position="105"/>
    </location>
</feature>
<evidence type="ECO:0000256" key="14">
    <source>
        <dbReference type="ARBA" id="ARBA00024784"/>
    </source>
</evidence>
<dbReference type="InterPro" id="IPR036390">
    <property type="entry name" value="WH_DNA-bd_sf"/>
</dbReference>
<evidence type="ECO:0000256" key="7">
    <source>
        <dbReference type="ARBA" id="ARBA00022741"/>
    </source>
</evidence>
<keyword evidence="11" id="KW-0238">DNA-binding</keyword>
<dbReference type="InterPro" id="IPR018541">
    <property type="entry name" value="Ftsk_gamma"/>
</dbReference>
<dbReference type="EMBL" id="VZQQ01000022">
    <property type="protein sequence ID" value="MBC8749607.1"/>
    <property type="molecule type" value="Genomic_DNA"/>
</dbReference>
<evidence type="ECO:0000256" key="17">
    <source>
        <dbReference type="SAM" id="Phobius"/>
    </source>
</evidence>
<dbReference type="PROSITE" id="PS50901">
    <property type="entry name" value="FTSK"/>
    <property type="match status" value="1"/>
</dbReference>
<keyword evidence="20" id="KW-1185">Reference proteome</keyword>
<evidence type="ECO:0000313" key="20">
    <source>
        <dbReference type="Proteomes" id="UP000736373"/>
    </source>
</evidence>
<organism evidence="19 20">
    <name type="scientific">Paraburkholderia podalyriae</name>
    <dbReference type="NCBI Taxonomy" id="1938811"/>
    <lineage>
        <taxon>Bacteria</taxon>
        <taxon>Pseudomonadati</taxon>
        <taxon>Pseudomonadota</taxon>
        <taxon>Betaproteobacteria</taxon>
        <taxon>Burkholderiales</taxon>
        <taxon>Burkholderiaceae</taxon>
        <taxon>Paraburkholderia</taxon>
    </lineage>
</organism>
<evidence type="ECO:0000256" key="6">
    <source>
        <dbReference type="ARBA" id="ARBA00022692"/>
    </source>
</evidence>
<proteinExistence type="inferred from homology"/>
<feature type="region of interest" description="Disordered" evidence="16">
    <location>
        <begin position="34"/>
        <end position="56"/>
    </location>
</feature>
<evidence type="ECO:0000256" key="10">
    <source>
        <dbReference type="ARBA" id="ARBA00022989"/>
    </source>
</evidence>
<evidence type="ECO:0000256" key="4">
    <source>
        <dbReference type="ARBA" id="ARBA00022475"/>
    </source>
</evidence>
<dbReference type="Gene3D" id="1.10.10.10">
    <property type="entry name" value="Winged helix-like DNA-binding domain superfamily/Winged helix DNA-binding domain"/>
    <property type="match status" value="1"/>
</dbReference>
<dbReference type="InterPro" id="IPR036388">
    <property type="entry name" value="WH-like_DNA-bd_sf"/>
</dbReference>
<evidence type="ECO:0000256" key="3">
    <source>
        <dbReference type="ARBA" id="ARBA00006474"/>
    </source>
</evidence>
<dbReference type="SUPFAM" id="SSF46785">
    <property type="entry name" value="Winged helix' DNA-binding domain"/>
    <property type="match status" value="1"/>
</dbReference>
<keyword evidence="5" id="KW-0132">Cell division</keyword>
<feature type="transmembrane region" description="Helical" evidence="17">
    <location>
        <begin position="135"/>
        <end position="156"/>
    </location>
</feature>
<dbReference type="SMART" id="SM00843">
    <property type="entry name" value="Ftsk_gamma"/>
    <property type="match status" value="1"/>
</dbReference>
<dbReference type="Pfam" id="PF09397">
    <property type="entry name" value="FtsK_gamma"/>
    <property type="match status" value="1"/>
</dbReference>
<dbReference type="Gene3D" id="3.30.980.40">
    <property type="match status" value="1"/>
</dbReference>
<dbReference type="InterPro" id="IPR041027">
    <property type="entry name" value="FtsK_alpha"/>
</dbReference>
<dbReference type="Gene3D" id="3.40.50.300">
    <property type="entry name" value="P-loop containing nucleotide triphosphate hydrolases"/>
    <property type="match status" value="1"/>
</dbReference>
<dbReference type="PANTHER" id="PTHR22683">
    <property type="entry name" value="SPORULATION PROTEIN RELATED"/>
    <property type="match status" value="1"/>
</dbReference>
<evidence type="ECO:0000256" key="1">
    <source>
        <dbReference type="ARBA" id="ARBA00004533"/>
    </source>
</evidence>